<dbReference type="EMBL" id="JAHDYR010000007">
    <property type="protein sequence ID" value="KAG9395946.1"/>
    <property type="molecule type" value="Genomic_DNA"/>
</dbReference>
<name>A0A8J6BZW4_9EUKA</name>
<dbReference type="AlphaFoldDB" id="A0A8J6BZW4"/>
<feature type="compositionally biased region" description="Acidic residues" evidence="2">
    <location>
        <begin position="187"/>
        <end position="196"/>
    </location>
</feature>
<gene>
    <name evidence="3" type="ORF">J8273_2295</name>
</gene>
<organism evidence="3 4">
    <name type="scientific">Carpediemonas membranifera</name>
    <dbReference type="NCBI Taxonomy" id="201153"/>
    <lineage>
        <taxon>Eukaryota</taxon>
        <taxon>Metamonada</taxon>
        <taxon>Carpediemonas-like organisms</taxon>
        <taxon>Carpediemonas</taxon>
    </lineage>
</organism>
<reference evidence="3" key="1">
    <citation type="submission" date="2021-05" db="EMBL/GenBank/DDBJ databases">
        <title>A free-living protist that lacks canonical eukaryotic 1 DNA replication and segregation systems.</title>
        <authorList>
            <person name="Salas-Leiva D.E."/>
            <person name="Tromer E.C."/>
            <person name="Curtis B.A."/>
            <person name="Jerlstrom-Hultqvist J."/>
            <person name="Kolisko M."/>
            <person name="Yi Z."/>
            <person name="Salas-Leiva J.S."/>
            <person name="Gallot-Lavallee L."/>
            <person name="Kops G.J.P.L."/>
            <person name="Archibald J.M."/>
            <person name="Simpson A.G.B."/>
            <person name="Roger A.J."/>
        </authorList>
    </citation>
    <scope>NUCLEOTIDE SEQUENCE</scope>
    <source>
        <strain evidence="3">BICM</strain>
    </source>
</reference>
<keyword evidence="1" id="KW-0175">Coiled coil</keyword>
<feature type="compositionally biased region" description="Low complexity" evidence="2">
    <location>
        <begin position="230"/>
        <end position="243"/>
    </location>
</feature>
<feature type="coiled-coil region" evidence="1">
    <location>
        <begin position="58"/>
        <end position="120"/>
    </location>
</feature>
<dbReference type="Proteomes" id="UP000717585">
    <property type="component" value="Unassembled WGS sequence"/>
</dbReference>
<keyword evidence="4" id="KW-1185">Reference proteome</keyword>
<sequence>MSIDIFCTMSKRQELARIQHRLQNVNIPVLEFLCSFQSSFRKYEESRKEAQTEVNTKIESLKTEIASVDEKIATVSEEIAAKKKERESKCEASKQKLASLQKEVETLRKAQQQADEASRTAITQFQAPAMATPGLASQPLDSQQLLASVAQLLSGRFGPVQGRAVDVTPEDKRHRHRGRYVPQFSSVDEDEYDEGESLGSYDTEETPPPKPTRAVTKRANPRKAPRKLNRPAPARRTATPLPAQFMPGIFDNYRYR</sequence>
<evidence type="ECO:0000313" key="4">
    <source>
        <dbReference type="Proteomes" id="UP000717585"/>
    </source>
</evidence>
<comment type="caution">
    <text evidence="3">The sequence shown here is derived from an EMBL/GenBank/DDBJ whole genome shotgun (WGS) entry which is preliminary data.</text>
</comment>
<feature type="compositionally biased region" description="Basic residues" evidence="2">
    <location>
        <begin position="215"/>
        <end position="229"/>
    </location>
</feature>
<evidence type="ECO:0000256" key="2">
    <source>
        <dbReference type="SAM" id="MobiDB-lite"/>
    </source>
</evidence>
<protein>
    <submittedName>
        <fullName evidence="3">Chaperone ClpB</fullName>
    </submittedName>
</protein>
<evidence type="ECO:0000313" key="3">
    <source>
        <dbReference type="EMBL" id="KAG9395946.1"/>
    </source>
</evidence>
<evidence type="ECO:0000256" key="1">
    <source>
        <dbReference type="SAM" id="Coils"/>
    </source>
</evidence>
<accession>A0A8J6BZW4</accession>
<feature type="region of interest" description="Disordered" evidence="2">
    <location>
        <begin position="161"/>
        <end position="256"/>
    </location>
</feature>
<proteinExistence type="predicted"/>